<proteinExistence type="predicted"/>
<dbReference type="SMART" id="SM00827">
    <property type="entry name" value="PKS_AT"/>
    <property type="match status" value="1"/>
</dbReference>
<evidence type="ECO:0000256" key="1">
    <source>
        <dbReference type="ARBA" id="ARBA00013258"/>
    </source>
</evidence>
<keyword evidence="2 7" id="KW-0808">Transferase</keyword>
<dbReference type="GO" id="GO:0004314">
    <property type="term" value="F:[acyl-carrier-protein] S-malonyltransferase activity"/>
    <property type="evidence" value="ECO:0007669"/>
    <property type="project" value="UniProtKB-EC"/>
</dbReference>
<dbReference type="SUPFAM" id="SSF55048">
    <property type="entry name" value="Probable ACP-binding domain of malonyl-CoA ACP transacylase"/>
    <property type="match status" value="1"/>
</dbReference>
<evidence type="ECO:0000256" key="5">
    <source>
        <dbReference type="SAM" id="MobiDB-lite"/>
    </source>
</evidence>
<evidence type="ECO:0000256" key="2">
    <source>
        <dbReference type="ARBA" id="ARBA00022679"/>
    </source>
</evidence>
<dbReference type="GO" id="GO:0005829">
    <property type="term" value="C:cytosol"/>
    <property type="evidence" value="ECO:0007669"/>
    <property type="project" value="TreeGrafter"/>
</dbReference>
<dbReference type="InterPro" id="IPR016035">
    <property type="entry name" value="Acyl_Trfase/lysoPLipase"/>
</dbReference>
<name>A0A1H9R8J5_9ACTN</name>
<protein>
    <recommendedName>
        <fullName evidence="1">[acyl-carrier-protein] S-malonyltransferase</fullName>
        <ecNumber evidence="1">2.3.1.39</ecNumber>
    </recommendedName>
</protein>
<dbReference type="InterPro" id="IPR001227">
    <property type="entry name" value="Ac_transferase_dom_sf"/>
</dbReference>
<feature type="region of interest" description="Disordered" evidence="5">
    <location>
        <begin position="346"/>
        <end position="372"/>
    </location>
</feature>
<organism evidence="7 8">
    <name type="scientific">Propionibacterium cyclohexanicum</name>
    <dbReference type="NCBI Taxonomy" id="64702"/>
    <lineage>
        <taxon>Bacteria</taxon>
        <taxon>Bacillati</taxon>
        <taxon>Actinomycetota</taxon>
        <taxon>Actinomycetes</taxon>
        <taxon>Propionibacteriales</taxon>
        <taxon>Propionibacteriaceae</taxon>
        <taxon>Propionibacterium</taxon>
    </lineage>
</organism>
<reference evidence="7 8" key="1">
    <citation type="submission" date="2016-10" db="EMBL/GenBank/DDBJ databases">
        <authorList>
            <person name="de Groot N.N."/>
        </authorList>
    </citation>
    <scope>NUCLEOTIDE SEQUENCE [LARGE SCALE GENOMIC DNA]</scope>
    <source>
        <strain evidence="7 8">DSM 16859</strain>
    </source>
</reference>
<dbReference type="PANTHER" id="PTHR42681">
    <property type="entry name" value="MALONYL-COA-ACYL CARRIER PROTEIN TRANSACYLASE, MITOCHONDRIAL"/>
    <property type="match status" value="1"/>
</dbReference>
<dbReference type="STRING" id="64702.SAMN05443377_10618"/>
<dbReference type="SUPFAM" id="SSF52151">
    <property type="entry name" value="FabD/lysophospholipase-like"/>
    <property type="match status" value="1"/>
</dbReference>
<evidence type="ECO:0000313" key="8">
    <source>
        <dbReference type="Proteomes" id="UP000198815"/>
    </source>
</evidence>
<gene>
    <name evidence="7" type="ORF">SAMN05443377_10618</name>
</gene>
<dbReference type="AlphaFoldDB" id="A0A1H9R8J5"/>
<dbReference type="InterPro" id="IPR016036">
    <property type="entry name" value="Malonyl_transacylase_ACP-bd"/>
</dbReference>
<dbReference type="EC" id="2.3.1.39" evidence="1"/>
<dbReference type="InterPro" id="IPR014043">
    <property type="entry name" value="Acyl_transferase_dom"/>
</dbReference>
<dbReference type="Pfam" id="PF00698">
    <property type="entry name" value="Acyl_transf_1"/>
    <property type="match status" value="1"/>
</dbReference>
<dbReference type="Proteomes" id="UP000198815">
    <property type="component" value="Unassembled WGS sequence"/>
</dbReference>
<dbReference type="GO" id="GO:0006633">
    <property type="term" value="P:fatty acid biosynthetic process"/>
    <property type="evidence" value="ECO:0007669"/>
    <property type="project" value="TreeGrafter"/>
</dbReference>
<dbReference type="PANTHER" id="PTHR42681:SF1">
    <property type="entry name" value="MALONYL-COA-ACYL CARRIER PROTEIN TRANSACYLASE, MITOCHONDRIAL"/>
    <property type="match status" value="1"/>
</dbReference>
<comment type="catalytic activity">
    <reaction evidence="4">
        <text>holo-[ACP] + malonyl-CoA = malonyl-[ACP] + CoA</text>
        <dbReference type="Rhea" id="RHEA:41792"/>
        <dbReference type="Rhea" id="RHEA-COMP:9623"/>
        <dbReference type="Rhea" id="RHEA-COMP:9685"/>
        <dbReference type="ChEBI" id="CHEBI:57287"/>
        <dbReference type="ChEBI" id="CHEBI:57384"/>
        <dbReference type="ChEBI" id="CHEBI:64479"/>
        <dbReference type="ChEBI" id="CHEBI:78449"/>
        <dbReference type="EC" id="2.3.1.39"/>
    </reaction>
</comment>
<keyword evidence="8" id="KW-1185">Reference proteome</keyword>
<dbReference type="InterPro" id="IPR050858">
    <property type="entry name" value="Mal-CoA-ACP_Trans/PKS_FabD"/>
</dbReference>
<evidence type="ECO:0000259" key="6">
    <source>
        <dbReference type="SMART" id="SM00827"/>
    </source>
</evidence>
<dbReference type="Gene3D" id="3.30.70.250">
    <property type="entry name" value="Malonyl-CoA ACP transacylase, ACP-binding"/>
    <property type="match status" value="1"/>
</dbReference>
<feature type="compositionally biased region" description="Low complexity" evidence="5">
    <location>
        <begin position="349"/>
        <end position="366"/>
    </location>
</feature>
<sequence length="372" mass="38598">MPHRPVLWDSYKDIGVIFVCSSSAVRHPTEQDGRVLAIVAPGQGAQNPGFLTPWLEIDSFRKGLTELSEVTGLDLIHLGTEADEAAIKDTAVAQPLLFGAGLYAGLALDQAASNGGFALADVVAGHSVGEITAAAGTGVLEPAQAALFIRERGRGMARASASSPTGMAAVIAGQPEEVLARIAECGLTAANFNGSGQIVAAGTLEQIEALRAAPPARARVVPLKVAGAFHTQHMAAAQPPLADLARTMTTHDPITALLSNADGAIVSLGADFLQRLVAQVTVPVRWDLCMDTMRQLGVTGMLELPPAKTLTGIAKRNLKGVELFNLNEPTQLDDALAFCHAHAGRRITSPDTTSPDTTSPATTSSDRATQGA</sequence>
<accession>A0A1H9R8J5</accession>
<evidence type="ECO:0000313" key="7">
    <source>
        <dbReference type="EMBL" id="SER68379.1"/>
    </source>
</evidence>
<keyword evidence="3" id="KW-0012">Acyltransferase</keyword>
<feature type="domain" description="Malonyl-CoA:ACP transacylase (MAT)" evidence="6">
    <location>
        <begin position="39"/>
        <end position="369"/>
    </location>
</feature>
<evidence type="ECO:0000256" key="3">
    <source>
        <dbReference type="ARBA" id="ARBA00023315"/>
    </source>
</evidence>
<dbReference type="Gene3D" id="3.40.366.10">
    <property type="entry name" value="Malonyl-Coenzyme A Acyl Carrier Protein, domain 2"/>
    <property type="match status" value="1"/>
</dbReference>
<evidence type="ECO:0000256" key="4">
    <source>
        <dbReference type="ARBA" id="ARBA00048462"/>
    </source>
</evidence>
<dbReference type="EMBL" id="FOGZ01000006">
    <property type="protein sequence ID" value="SER68379.1"/>
    <property type="molecule type" value="Genomic_DNA"/>
</dbReference>